<protein>
    <submittedName>
        <fullName evidence="3">Uncharacterized protein</fullName>
    </submittedName>
</protein>
<evidence type="ECO:0000256" key="1">
    <source>
        <dbReference type="SAM" id="MobiDB-lite"/>
    </source>
</evidence>
<feature type="chain" id="PRO_5044748372" evidence="2">
    <location>
        <begin position="30"/>
        <end position="73"/>
    </location>
</feature>
<evidence type="ECO:0000313" key="4">
    <source>
        <dbReference type="Proteomes" id="UP001620645"/>
    </source>
</evidence>
<reference evidence="3 4" key="1">
    <citation type="submission" date="2024-10" db="EMBL/GenBank/DDBJ databases">
        <authorList>
            <person name="Kim D."/>
        </authorList>
    </citation>
    <scope>NUCLEOTIDE SEQUENCE [LARGE SCALE GENOMIC DNA]</scope>
    <source>
        <strain evidence="3">Taebaek</strain>
    </source>
</reference>
<keyword evidence="4" id="KW-1185">Reference proteome</keyword>
<dbReference type="AlphaFoldDB" id="A0ABD2IWE5"/>
<feature type="region of interest" description="Disordered" evidence="1">
    <location>
        <begin position="54"/>
        <end position="73"/>
    </location>
</feature>
<organism evidence="3 4">
    <name type="scientific">Heterodera schachtii</name>
    <name type="common">Sugarbeet cyst nematode worm</name>
    <name type="synonym">Tylenchus schachtii</name>
    <dbReference type="NCBI Taxonomy" id="97005"/>
    <lineage>
        <taxon>Eukaryota</taxon>
        <taxon>Metazoa</taxon>
        <taxon>Ecdysozoa</taxon>
        <taxon>Nematoda</taxon>
        <taxon>Chromadorea</taxon>
        <taxon>Rhabditida</taxon>
        <taxon>Tylenchina</taxon>
        <taxon>Tylenchomorpha</taxon>
        <taxon>Tylenchoidea</taxon>
        <taxon>Heteroderidae</taxon>
        <taxon>Heteroderinae</taxon>
        <taxon>Heterodera</taxon>
    </lineage>
</organism>
<accession>A0ABD2IWE5</accession>
<evidence type="ECO:0000256" key="2">
    <source>
        <dbReference type="SAM" id="SignalP"/>
    </source>
</evidence>
<evidence type="ECO:0000313" key="3">
    <source>
        <dbReference type="EMBL" id="KAL3084247.1"/>
    </source>
</evidence>
<proteinExistence type="predicted"/>
<dbReference type="EMBL" id="JBICCN010000238">
    <property type="protein sequence ID" value="KAL3084247.1"/>
    <property type="molecule type" value="Genomic_DNA"/>
</dbReference>
<name>A0ABD2IWE5_HETSC</name>
<gene>
    <name evidence="3" type="ORF">niasHS_009735</name>
</gene>
<keyword evidence="2" id="KW-0732">Signal</keyword>
<dbReference type="Proteomes" id="UP001620645">
    <property type="component" value="Unassembled WGS sequence"/>
</dbReference>
<feature type="signal peptide" evidence="2">
    <location>
        <begin position="1"/>
        <end position="29"/>
    </location>
</feature>
<sequence length="73" mass="8266">MSVFTMLKTLFLVAFMVLFFTGCPDVAYGAVSSSGNKRNVKYIDYGPLIRQARKNQNRNKNLIPKRPSPKRGI</sequence>
<comment type="caution">
    <text evidence="3">The sequence shown here is derived from an EMBL/GenBank/DDBJ whole genome shotgun (WGS) entry which is preliminary data.</text>
</comment>